<dbReference type="InterPro" id="IPR036754">
    <property type="entry name" value="YbaK/aa-tRNA-synt-asso_dom_sf"/>
</dbReference>
<dbReference type="OrthoDB" id="9798587at2"/>
<dbReference type="CDD" id="cd04335">
    <property type="entry name" value="PrdX_deacylase"/>
    <property type="match status" value="1"/>
</dbReference>
<dbReference type="Pfam" id="PF04073">
    <property type="entry name" value="tRNA_edit"/>
    <property type="match status" value="1"/>
</dbReference>
<dbReference type="AlphaFoldDB" id="A0A1F2PJ92"/>
<name>A0A1F2PJ92_9FIRM</name>
<dbReference type="SUPFAM" id="SSF55826">
    <property type="entry name" value="YbaK/ProRS associated domain"/>
    <property type="match status" value="1"/>
</dbReference>
<accession>A0A1F2PJ92</accession>
<dbReference type="GO" id="GO:0002161">
    <property type="term" value="F:aminoacyl-tRNA deacylase activity"/>
    <property type="evidence" value="ECO:0007669"/>
    <property type="project" value="InterPro"/>
</dbReference>
<comment type="similarity">
    <text evidence="1">Belongs to the PRORSD1 family.</text>
</comment>
<protein>
    <submittedName>
        <fullName evidence="3">Prolyl-tRNA editing protein ProX</fullName>
    </submittedName>
</protein>
<dbReference type="STRING" id="52694.ACWI_13720"/>
<organism evidence="3 4">
    <name type="scientific">Acetobacterium wieringae</name>
    <dbReference type="NCBI Taxonomy" id="52694"/>
    <lineage>
        <taxon>Bacteria</taxon>
        <taxon>Bacillati</taxon>
        <taxon>Bacillota</taxon>
        <taxon>Clostridia</taxon>
        <taxon>Eubacteriales</taxon>
        <taxon>Eubacteriaceae</taxon>
        <taxon>Acetobacterium</taxon>
    </lineage>
</organism>
<gene>
    <name evidence="3" type="primary">proX_1</name>
    <name evidence="3" type="ORF">ACWI_13720</name>
</gene>
<comment type="caution">
    <text evidence="3">The sequence shown here is derived from an EMBL/GenBank/DDBJ whole genome shotgun (WGS) entry which is preliminary data.</text>
</comment>
<reference evidence="3 4" key="1">
    <citation type="submission" date="2015-09" db="EMBL/GenBank/DDBJ databases">
        <title>Genome sequence of Acetobacterium wieringae DSM 1911.</title>
        <authorList>
            <person name="Poehlein A."/>
            <person name="Bengelsdorf F.R."/>
            <person name="Schiel-Bengelsdorf B."/>
            <person name="Duerre P."/>
            <person name="Daniel R."/>
        </authorList>
    </citation>
    <scope>NUCLEOTIDE SEQUENCE [LARGE SCALE GENOMIC DNA]</scope>
    <source>
        <strain evidence="3 4">DSM 1911</strain>
    </source>
</reference>
<dbReference type="InterPro" id="IPR040285">
    <property type="entry name" value="ProX/PRXD1"/>
</dbReference>
<dbReference type="EMBL" id="LKEU01000027">
    <property type="protein sequence ID" value="OFV70786.1"/>
    <property type="molecule type" value="Genomic_DNA"/>
</dbReference>
<evidence type="ECO:0000313" key="3">
    <source>
        <dbReference type="EMBL" id="OFV70786.1"/>
    </source>
</evidence>
<dbReference type="RefSeq" id="WP_070370704.1">
    <property type="nucleotide sequence ID" value="NZ_LKEU01000027.1"/>
</dbReference>
<dbReference type="PANTHER" id="PTHR31423:SF3">
    <property type="entry name" value="PROLYL-TRNA SYNTHETASE ASSOCIATED DOMAIN-CONTAINING PROTEIN 1-RELATED"/>
    <property type="match status" value="1"/>
</dbReference>
<feature type="domain" description="YbaK/aminoacyl-tRNA synthetase-associated" evidence="2">
    <location>
        <begin position="24"/>
        <end position="148"/>
    </location>
</feature>
<dbReference type="PANTHER" id="PTHR31423">
    <property type="entry name" value="YBAK DOMAIN-CONTAINING PROTEIN"/>
    <property type="match status" value="1"/>
</dbReference>
<evidence type="ECO:0000259" key="2">
    <source>
        <dbReference type="Pfam" id="PF04073"/>
    </source>
</evidence>
<dbReference type="InterPro" id="IPR007214">
    <property type="entry name" value="YbaK/aa-tRNA-synth-assoc-dom"/>
</dbReference>
<dbReference type="Gene3D" id="3.90.960.10">
    <property type="entry name" value="YbaK/aminoacyl-tRNA synthetase-associated domain"/>
    <property type="match status" value="1"/>
</dbReference>
<sequence>MSVNKQDVLKLLDDSGIFYESVEHEAVFTIEEMKKINLPHADCIAKNLFVRDDKKKHFYLISVCEEKLVNLKNLQQTIGSRRLSFASEKDLNEILGLQKGSVTPFGVLNDRDKKVKVFIDERFCDRLIGIHPNENTMTLWLKTENLIELIRAHSSSVEVVNLG</sequence>
<evidence type="ECO:0000313" key="4">
    <source>
        <dbReference type="Proteomes" id="UP000176244"/>
    </source>
</evidence>
<dbReference type="Proteomes" id="UP000176244">
    <property type="component" value="Unassembled WGS sequence"/>
</dbReference>
<evidence type="ECO:0000256" key="1">
    <source>
        <dbReference type="ARBA" id="ARBA00010201"/>
    </source>
</evidence>
<proteinExistence type="inferred from homology"/>